<dbReference type="SUPFAM" id="SSF53597">
    <property type="entry name" value="Dihydrofolate reductase-like"/>
    <property type="match status" value="1"/>
</dbReference>
<organism evidence="2 3">
    <name type="scientific">Arthrobacter mangrovi</name>
    <dbReference type="NCBI Taxonomy" id="2966350"/>
    <lineage>
        <taxon>Bacteria</taxon>
        <taxon>Bacillati</taxon>
        <taxon>Actinomycetota</taxon>
        <taxon>Actinomycetes</taxon>
        <taxon>Micrococcales</taxon>
        <taxon>Micrococcaceae</taxon>
        <taxon>Arthrobacter</taxon>
    </lineage>
</organism>
<dbReference type="PANTHER" id="PTHR38011:SF11">
    <property type="entry name" value="2,5-DIAMINO-6-RIBOSYLAMINO-4(3H)-PYRIMIDINONE 5'-PHOSPHATE REDUCTASE"/>
    <property type="match status" value="1"/>
</dbReference>
<reference evidence="2 3" key="1">
    <citation type="journal article" date="2023" name="Int. J. Syst. Evol. Microbiol.">
        <title>Arthrobacter mangrovi sp. nov., an actinobacterium isolated from the rhizosphere of a mangrove.</title>
        <authorList>
            <person name="Hamada M."/>
            <person name="Saitou S."/>
            <person name="Enomoto N."/>
            <person name="Nanri K."/>
            <person name="Hidaka K."/>
            <person name="Miura T."/>
            <person name="Tamura T."/>
        </authorList>
    </citation>
    <scope>NUCLEOTIDE SEQUENCE [LARGE SCALE GENOMIC DNA]</scope>
    <source>
        <strain evidence="2 3">NBRC 112813</strain>
    </source>
</reference>
<protein>
    <submittedName>
        <fullName evidence="2">Deaminase</fullName>
    </submittedName>
</protein>
<keyword evidence="3" id="KW-1185">Reference proteome</keyword>
<sequence length="186" mass="20447">MASLIYSATMSLDGYIADGNGSIDWTAPDEEVHAFVNDIERTVGTYLLGRRMHEVLSVWDTLAADPGLEEVERDFAKQWLEKDKIVYSSTLASVATSRTRLEREFRPEIVRQLKESADRDLSIGGPALAAHAFAAGLVDECIFFVAPIAVGGGTPGLPAGQRLSLDLLDERRFTNGTVYLRYAVRP</sequence>
<evidence type="ECO:0000313" key="2">
    <source>
        <dbReference type="EMBL" id="GLB67117.1"/>
    </source>
</evidence>
<dbReference type="InterPro" id="IPR050765">
    <property type="entry name" value="Riboflavin_Biosynth_HTPR"/>
</dbReference>
<dbReference type="PANTHER" id="PTHR38011">
    <property type="entry name" value="DIHYDROFOLATE REDUCTASE FAMILY PROTEIN (AFU_ORTHOLOGUE AFUA_8G06820)"/>
    <property type="match status" value="1"/>
</dbReference>
<dbReference type="Pfam" id="PF01872">
    <property type="entry name" value="RibD_C"/>
    <property type="match status" value="1"/>
</dbReference>
<feature type="domain" description="Bacterial bifunctional deaminase-reductase C-terminal" evidence="1">
    <location>
        <begin position="3"/>
        <end position="178"/>
    </location>
</feature>
<dbReference type="RefSeq" id="WP_264795240.1">
    <property type="nucleotide sequence ID" value="NZ_BRVS01000005.1"/>
</dbReference>
<gene>
    <name evidence="2" type="ORF">AHIS1636_15560</name>
</gene>
<evidence type="ECO:0000259" key="1">
    <source>
        <dbReference type="Pfam" id="PF01872"/>
    </source>
</evidence>
<dbReference type="Gene3D" id="3.40.430.10">
    <property type="entry name" value="Dihydrofolate Reductase, subunit A"/>
    <property type="match status" value="1"/>
</dbReference>
<accession>A0ABQ5MSZ7</accession>
<dbReference type="InterPro" id="IPR002734">
    <property type="entry name" value="RibDG_C"/>
</dbReference>
<evidence type="ECO:0000313" key="3">
    <source>
        <dbReference type="Proteomes" id="UP001209654"/>
    </source>
</evidence>
<proteinExistence type="predicted"/>
<comment type="caution">
    <text evidence="2">The sequence shown here is derived from an EMBL/GenBank/DDBJ whole genome shotgun (WGS) entry which is preliminary data.</text>
</comment>
<dbReference type="Proteomes" id="UP001209654">
    <property type="component" value="Unassembled WGS sequence"/>
</dbReference>
<dbReference type="EMBL" id="BRVS01000005">
    <property type="protein sequence ID" value="GLB67117.1"/>
    <property type="molecule type" value="Genomic_DNA"/>
</dbReference>
<name>A0ABQ5MSZ7_9MICC</name>
<dbReference type="InterPro" id="IPR024072">
    <property type="entry name" value="DHFR-like_dom_sf"/>
</dbReference>